<dbReference type="EMBL" id="GBRD01014228">
    <property type="protein sequence ID" value="JAG51598.1"/>
    <property type="molecule type" value="Transcribed_RNA"/>
</dbReference>
<evidence type="ECO:0000256" key="1">
    <source>
        <dbReference type="SAM" id="MobiDB-lite"/>
    </source>
</evidence>
<feature type="non-terminal residue" evidence="4">
    <location>
        <position position="1"/>
    </location>
</feature>
<dbReference type="AlphaFoldDB" id="A0A0K8SE80"/>
<feature type="domain" description="Retroviral polymerase SH3-like" evidence="3">
    <location>
        <begin position="7"/>
        <end position="61"/>
    </location>
</feature>
<proteinExistence type="predicted"/>
<evidence type="ECO:0000259" key="2">
    <source>
        <dbReference type="Pfam" id="PF07727"/>
    </source>
</evidence>
<sequence>KIHVFGSTAYVHVPSEDRRGKLAARSIRMVMVGYCHNGYRLWDSRRRKIISARSVVFDEGVILSRVDVSAEPRVEPVEEASLTPKKSDKNDGKDGNSNTTPVSSTPGGSRPSIPVPVLRRGERERKAPSYLNDFVTSMALCLIIDDDSPIQPPSSYKEAVKQDKGWMIAVQNELDALGRNHTWELVPEPPEATVIDSRWVFTRKEVDGSTVLKARLVARGFQLPTMDDEVVYSPVARMMTLRMLLALAVEKNYEISQLDV</sequence>
<name>A0A0K8SE80_LYGHE</name>
<evidence type="ECO:0000259" key="3">
    <source>
        <dbReference type="Pfam" id="PF25597"/>
    </source>
</evidence>
<protein>
    <submittedName>
        <fullName evidence="4">Uncharacterized protein</fullName>
    </submittedName>
</protein>
<dbReference type="Pfam" id="PF07727">
    <property type="entry name" value="RVT_2"/>
    <property type="match status" value="1"/>
</dbReference>
<accession>A0A0K8SE80</accession>
<feature type="non-terminal residue" evidence="4">
    <location>
        <position position="260"/>
    </location>
</feature>
<dbReference type="InterPro" id="IPR057670">
    <property type="entry name" value="SH3_retrovirus"/>
</dbReference>
<feature type="domain" description="Reverse transcriptase Ty1/copia-type" evidence="2">
    <location>
        <begin position="180"/>
        <end position="260"/>
    </location>
</feature>
<evidence type="ECO:0000313" key="4">
    <source>
        <dbReference type="EMBL" id="JAG51598.1"/>
    </source>
</evidence>
<dbReference type="Pfam" id="PF25597">
    <property type="entry name" value="SH3_retrovirus"/>
    <property type="match status" value="1"/>
</dbReference>
<dbReference type="InterPro" id="IPR013103">
    <property type="entry name" value="RVT_2"/>
</dbReference>
<feature type="compositionally biased region" description="Basic and acidic residues" evidence="1">
    <location>
        <begin position="85"/>
        <end position="94"/>
    </location>
</feature>
<reference evidence="4" key="1">
    <citation type="submission" date="2014-09" db="EMBL/GenBank/DDBJ databases">
        <authorList>
            <person name="Magalhaes I.L.F."/>
            <person name="Oliveira U."/>
            <person name="Santos F.R."/>
            <person name="Vidigal T.H.D.A."/>
            <person name="Brescovit A.D."/>
            <person name="Santos A.J."/>
        </authorList>
    </citation>
    <scope>NUCLEOTIDE SEQUENCE</scope>
</reference>
<feature type="region of interest" description="Disordered" evidence="1">
    <location>
        <begin position="73"/>
        <end position="121"/>
    </location>
</feature>
<organism evidence="4">
    <name type="scientific">Lygus hesperus</name>
    <name type="common">Western plant bug</name>
    <dbReference type="NCBI Taxonomy" id="30085"/>
    <lineage>
        <taxon>Eukaryota</taxon>
        <taxon>Metazoa</taxon>
        <taxon>Ecdysozoa</taxon>
        <taxon>Arthropoda</taxon>
        <taxon>Hexapoda</taxon>
        <taxon>Insecta</taxon>
        <taxon>Pterygota</taxon>
        <taxon>Neoptera</taxon>
        <taxon>Paraneoptera</taxon>
        <taxon>Hemiptera</taxon>
        <taxon>Heteroptera</taxon>
        <taxon>Panheteroptera</taxon>
        <taxon>Cimicomorpha</taxon>
        <taxon>Miridae</taxon>
        <taxon>Mirini</taxon>
        <taxon>Lygus</taxon>
    </lineage>
</organism>